<accession>A0A0S1SQA3</accession>
<dbReference type="InterPro" id="IPR013783">
    <property type="entry name" value="Ig-like_fold"/>
</dbReference>
<reference evidence="4" key="1">
    <citation type="submission" date="2015-10" db="EMBL/GenBank/DDBJ databases">
        <title>Analysis of five complete genome sequences for members of the class Peribacteria in the recently recognized Peregrinibacteria bacterial phylum.</title>
        <authorList>
            <person name="Anantharaman K."/>
            <person name="Brown C.T."/>
            <person name="Burstein D."/>
            <person name="Castelle C.J."/>
            <person name="Probst A.J."/>
            <person name="Thomas B.C."/>
            <person name="Williams K.H."/>
            <person name="Banfield J.F."/>
        </authorList>
    </citation>
    <scope>NUCLEOTIDE SEQUENCE [LARGE SCALE GENOMIC DNA]</scope>
</reference>
<proteinExistence type="predicted"/>
<keyword evidence="2" id="KW-0472">Membrane</keyword>
<gene>
    <name evidence="3" type="ORF">PeribacterD1_0439</name>
</gene>
<protein>
    <submittedName>
        <fullName evidence="3">FecR protein</fullName>
    </submittedName>
</protein>
<accession>A0A0S1SKY7</accession>
<reference evidence="3 4" key="2">
    <citation type="journal article" date="2016" name="PeerJ">
        <title>Analysis of five complete genome sequences for members of the class Peribacteria in the recently recognized Peregrinibacteria bacterial phylum.</title>
        <authorList>
            <person name="Anantharaman K."/>
            <person name="Brown C.T."/>
            <person name="Burstein D."/>
            <person name="Castelle C.J."/>
            <person name="Probst A.J."/>
            <person name="Thomas B.C."/>
            <person name="Williams K.H."/>
            <person name="Banfield J.F."/>
        </authorList>
    </citation>
    <scope>NUCLEOTIDE SEQUENCE [LARGE SCALE GENOMIC DNA]</scope>
    <source>
        <strain evidence="3">RIFOXYD1_FULL_PER-ii_59_16</strain>
    </source>
</reference>
<accession>A0A0S1SUR2</accession>
<name>A0A0S1SKY7_9BACT</name>
<dbReference type="Gene3D" id="2.60.40.10">
    <property type="entry name" value="Immunoglobulins"/>
    <property type="match status" value="2"/>
</dbReference>
<sequence length="568" mass="60984">MLYYRHRRSHFAVAETSSLRRFLRPAIGAILALVILYFAGSWLLERIGIGNNARQTAVLLSVERAGSVQVSLDGKEFANAQDDMKLYAADRVRTTNSRAALTFFDGSVLRLKEQTDITIVQSDLKTEDSLLTVQLGAGELWVSTLELPVHTGSILRTIQAGDFTYEIPRATDAVIGPRSATVYSAAGLGIKIQIPKAVIPVIVGEGQQFALPENFDPKGDLYQYRSPIVSLTSVPAFVEESRSLYLSRRPSQPVTTASGALVEGGTVLSVTSPAKNATVRSATVEVKGLVGDKVAAVRVNGYQALLAADHTFSLELSLPDQDRVTVTVEALDPQGVVLETAVRELTRDLKPPSPPLVSSPAGGGQTYRTQRSELEIRGSAPAGTFGIIVNDYRLQLFKPGDTTWTYLASTQLSNFKEGENIFTVMSINEAGIKSEPVLLTIVLGGEGEGVINAGSASSGASAEVTSEEDLPKNAPLNPGSLNVTGPQPGTQFTSTGSAFLLEGTVSTDATSVWVNGYKLRLFTPGKTFWNYIADPALGTLKRGVNTYRITSRNEKGEIIDTTTYTVTY</sequence>
<accession>A0A0S1SHU1</accession>
<organism evidence="3 4">
    <name type="scientific">Candidatus Peribacter riflensis</name>
    <dbReference type="NCBI Taxonomy" id="1735162"/>
    <lineage>
        <taxon>Bacteria</taxon>
        <taxon>Candidatus Peregrinibacteriota</taxon>
        <taxon>Candidatus Peribacteria</taxon>
        <taxon>Candidatus Peribacterales</taxon>
        <taxon>Candidatus Peribacteraceae</taxon>
        <taxon>Candidatus Peribacter</taxon>
    </lineage>
</organism>
<dbReference type="Pfam" id="PF09136">
    <property type="entry name" value="Glucodextran_B"/>
    <property type="match status" value="1"/>
</dbReference>
<dbReference type="Proteomes" id="UP000069135">
    <property type="component" value="Chromosome"/>
</dbReference>
<dbReference type="AlphaFoldDB" id="A0A0S1SKY7"/>
<evidence type="ECO:0000313" key="4">
    <source>
        <dbReference type="Proteomes" id="UP000069135"/>
    </source>
</evidence>
<keyword evidence="2" id="KW-0812">Transmembrane</keyword>
<accession>A0A0S1SJI6</accession>
<evidence type="ECO:0000256" key="2">
    <source>
        <dbReference type="SAM" id="Phobius"/>
    </source>
</evidence>
<dbReference type="EMBL" id="CP013065">
    <property type="protein sequence ID" value="ALM13130.1"/>
    <property type="molecule type" value="Genomic_DNA"/>
</dbReference>
<dbReference type="PANTHER" id="PTHR38731">
    <property type="entry name" value="LIPL45-RELATED LIPOPROTEIN-RELATED"/>
    <property type="match status" value="1"/>
</dbReference>
<keyword evidence="2" id="KW-1133">Transmembrane helix</keyword>
<feature type="region of interest" description="Disordered" evidence="1">
    <location>
        <begin position="454"/>
        <end position="483"/>
    </location>
</feature>
<dbReference type="KEGG" id="prf:PeribacterA2_0439"/>
<evidence type="ECO:0000256" key="1">
    <source>
        <dbReference type="SAM" id="MobiDB-lite"/>
    </source>
</evidence>
<evidence type="ECO:0000313" key="3">
    <source>
        <dbReference type="EMBL" id="ALM13130.1"/>
    </source>
</evidence>
<feature type="transmembrane region" description="Helical" evidence="2">
    <location>
        <begin position="21"/>
        <end position="44"/>
    </location>
</feature>